<sequence>MNWDIPMADKKATPPVTDDALDALFAEAADFAPTPSDALMARVLADAEAFQPAAAEPMARRSQRSWRVFLDVIGGWQGAGGLVAATLAGVWIGFVGSDSVLLQDGQILLEGETDYYLSDLAGDFSFDIGEG</sequence>
<protein>
    <recommendedName>
        <fullName evidence="4">Dihydroorotate dehydrogenase</fullName>
    </recommendedName>
</protein>
<dbReference type="Proteomes" id="UP000184211">
    <property type="component" value="Unassembled WGS sequence"/>
</dbReference>
<proteinExistence type="predicted"/>
<dbReference type="STRING" id="870908.SAMN04488044_2866"/>
<keyword evidence="1" id="KW-0812">Transmembrane</keyword>
<feature type="transmembrane region" description="Helical" evidence="1">
    <location>
        <begin position="68"/>
        <end position="94"/>
    </location>
</feature>
<keyword evidence="1" id="KW-0472">Membrane</keyword>
<keyword evidence="3" id="KW-1185">Reference proteome</keyword>
<evidence type="ECO:0000313" key="2">
    <source>
        <dbReference type="EMBL" id="SHH60730.1"/>
    </source>
</evidence>
<gene>
    <name evidence="2" type="ORF">SAMN04488044_2866</name>
</gene>
<accession>A0A1M5UCR3</accession>
<organism evidence="2 3">
    <name type="scientific">Cognatishimia maritima</name>
    <dbReference type="NCBI Taxonomy" id="870908"/>
    <lineage>
        <taxon>Bacteria</taxon>
        <taxon>Pseudomonadati</taxon>
        <taxon>Pseudomonadota</taxon>
        <taxon>Alphaproteobacteria</taxon>
        <taxon>Rhodobacterales</taxon>
        <taxon>Paracoccaceae</taxon>
        <taxon>Cognatishimia</taxon>
    </lineage>
</organism>
<evidence type="ECO:0000256" key="1">
    <source>
        <dbReference type="SAM" id="Phobius"/>
    </source>
</evidence>
<reference evidence="3" key="1">
    <citation type="submission" date="2016-11" db="EMBL/GenBank/DDBJ databases">
        <authorList>
            <person name="Varghese N."/>
            <person name="Submissions S."/>
        </authorList>
    </citation>
    <scope>NUCLEOTIDE SEQUENCE [LARGE SCALE GENOMIC DNA]</scope>
    <source>
        <strain evidence="3">DSM 28223</strain>
    </source>
</reference>
<keyword evidence="1" id="KW-1133">Transmembrane helix</keyword>
<name>A0A1M5UCR3_9RHOB</name>
<evidence type="ECO:0008006" key="4">
    <source>
        <dbReference type="Google" id="ProtNLM"/>
    </source>
</evidence>
<dbReference type="AlphaFoldDB" id="A0A1M5UCR3"/>
<evidence type="ECO:0000313" key="3">
    <source>
        <dbReference type="Proteomes" id="UP000184211"/>
    </source>
</evidence>
<dbReference type="EMBL" id="FQWM01000006">
    <property type="protein sequence ID" value="SHH60730.1"/>
    <property type="molecule type" value="Genomic_DNA"/>
</dbReference>